<sequence>MEQLVVLRLVSALELVESHQIEPRIPATFLVPRAPEELDLHLEAMSELDPSSSSLSALTVGTYISINFDDGDLTGLLTQASEDDLCDPLYWQFQEVHGAVPRLKVLFPDGSSTFVQASGRTQSETPALIDEDGDEHGFLVVENMPKQVQPSRPPAVPLASRIPAPGGYGFFVRETVDEDYQESRGSPRKKAKRPASRTKPAAGPPKKARLSDGDKTEKASAEAAEGSPAGASGASDYSANVYTEGQKAVPEGEVEGGAVTTGETEGGAAESEKPADESGVGAKARVMVEHAKTPRSVCRSCGGSIEKGSVRCGVQGYAGGRSVLLWAHAACFLEKIRAEYVTARRGRCKATGEAFEVGQIRVGFEVGNHKSWWLPAEAARWTALVVAKLPDAGALASLQGLDDINEEHRRPLLELLQTGKAPETELRRAAKPAARRKAKELAKMSPTASTSPAEGKAPATAEAVADEANSPDEDSDVEVALDAPPARHRNIPVDLDSDD</sequence>
<feature type="compositionally biased region" description="Acidic residues" evidence="6">
    <location>
        <begin position="469"/>
        <end position="479"/>
    </location>
</feature>
<feature type="domain" description="PARP-type" evidence="7">
    <location>
        <begin position="286"/>
        <end position="339"/>
    </location>
</feature>
<dbReference type="Gene3D" id="3.30.1740.10">
    <property type="entry name" value="Zinc finger, PARP-type"/>
    <property type="match status" value="1"/>
</dbReference>
<feature type="compositionally biased region" description="Low complexity" evidence="6">
    <location>
        <begin position="457"/>
        <end position="468"/>
    </location>
</feature>
<organism evidence="8 9">
    <name type="scientific">Symbiodinium microadriaticum</name>
    <name type="common">Dinoflagellate</name>
    <name type="synonym">Zooxanthella microadriatica</name>
    <dbReference type="NCBI Taxonomy" id="2951"/>
    <lineage>
        <taxon>Eukaryota</taxon>
        <taxon>Sar</taxon>
        <taxon>Alveolata</taxon>
        <taxon>Dinophyceae</taxon>
        <taxon>Suessiales</taxon>
        <taxon>Symbiodiniaceae</taxon>
        <taxon>Symbiodinium</taxon>
    </lineage>
</organism>
<dbReference type="SUPFAM" id="SSF57716">
    <property type="entry name" value="Glucocorticoid receptor-like (DNA-binding domain)"/>
    <property type="match status" value="1"/>
</dbReference>
<dbReference type="Proteomes" id="UP000186817">
    <property type="component" value="Unassembled WGS sequence"/>
</dbReference>
<dbReference type="SMART" id="SM01336">
    <property type="entry name" value="zf-PARP"/>
    <property type="match status" value="1"/>
</dbReference>
<dbReference type="OMA" id="HAACFLE"/>
<comment type="caution">
    <text evidence="8">The sequence shown here is derived from an EMBL/GenBank/DDBJ whole genome shotgun (WGS) entry which is preliminary data.</text>
</comment>
<evidence type="ECO:0000256" key="6">
    <source>
        <dbReference type="SAM" id="MobiDB-lite"/>
    </source>
</evidence>
<proteinExistence type="predicted"/>
<keyword evidence="2" id="KW-0479">Metal-binding</keyword>
<feature type="compositionally biased region" description="Low complexity" evidence="6">
    <location>
        <begin position="221"/>
        <end position="239"/>
    </location>
</feature>
<gene>
    <name evidence="8" type="ORF">AK812_SmicGene39447</name>
</gene>
<name>A0A1Q9CBG8_SYMMI</name>
<dbReference type="GO" id="GO:0008270">
    <property type="term" value="F:zinc ion binding"/>
    <property type="evidence" value="ECO:0007669"/>
    <property type="project" value="UniProtKB-KW"/>
</dbReference>
<evidence type="ECO:0000313" key="8">
    <source>
        <dbReference type="EMBL" id="OLP80167.1"/>
    </source>
</evidence>
<comment type="subcellular location">
    <subcellularLocation>
        <location evidence="1">Nucleus</location>
    </subcellularLocation>
</comment>
<evidence type="ECO:0000256" key="1">
    <source>
        <dbReference type="ARBA" id="ARBA00004123"/>
    </source>
</evidence>
<feature type="compositionally biased region" description="Low complexity" evidence="6">
    <location>
        <begin position="256"/>
        <end position="269"/>
    </location>
</feature>
<keyword evidence="9" id="KW-1185">Reference proteome</keyword>
<evidence type="ECO:0000256" key="2">
    <source>
        <dbReference type="ARBA" id="ARBA00022723"/>
    </source>
</evidence>
<feature type="region of interest" description="Disordered" evidence="6">
    <location>
        <begin position="178"/>
        <end position="281"/>
    </location>
</feature>
<keyword evidence="3" id="KW-0863">Zinc-finger</keyword>
<dbReference type="OrthoDB" id="19045at2759"/>
<evidence type="ECO:0000259" key="7">
    <source>
        <dbReference type="PROSITE" id="PS50064"/>
    </source>
</evidence>
<keyword evidence="5" id="KW-0539">Nucleus</keyword>
<feature type="compositionally biased region" description="Basic residues" evidence="6">
    <location>
        <begin position="429"/>
        <end position="438"/>
    </location>
</feature>
<dbReference type="InterPro" id="IPR001510">
    <property type="entry name" value="Znf_PARP"/>
</dbReference>
<evidence type="ECO:0000256" key="5">
    <source>
        <dbReference type="ARBA" id="ARBA00023242"/>
    </source>
</evidence>
<accession>A0A1Q9CBG8</accession>
<dbReference type="EMBL" id="LSRX01001408">
    <property type="protein sequence ID" value="OLP80167.1"/>
    <property type="molecule type" value="Genomic_DNA"/>
</dbReference>
<dbReference type="GO" id="GO:0005634">
    <property type="term" value="C:nucleus"/>
    <property type="evidence" value="ECO:0007669"/>
    <property type="project" value="UniProtKB-SubCell"/>
</dbReference>
<feature type="compositionally biased region" description="Basic residues" evidence="6">
    <location>
        <begin position="186"/>
        <end position="196"/>
    </location>
</feature>
<evidence type="ECO:0000256" key="3">
    <source>
        <dbReference type="ARBA" id="ARBA00022771"/>
    </source>
</evidence>
<feature type="compositionally biased region" description="Basic and acidic residues" evidence="6">
    <location>
        <begin position="209"/>
        <end position="220"/>
    </location>
</feature>
<dbReference type="InterPro" id="IPR036957">
    <property type="entry name" value="Znf_PARP_sf"/>
</dbReference>
<dbReference type="PROSITE" id="PS50064">
    <property type="entry name" value="ZF_PARP_2"/>
    <property type="match status" value="1"/>
</dbReference>
<protein>
    <recommendedName>
        <fullName evidence="7">PARP-type domain-containing protein</fullName>
    </recommendedName>
</protein>
<evidence type="ECO:0000256" key="4">
    <source>
        <dbReference type="ARBA" id="ARBA00022833"/>
    </source>
</evidence>
<feature type="region of interest" description="Disordered" evidence="6">
    <location>
        <begin position="414"/>
        <end position="499"/>
    </location>
</feature>
<keyword evidence="4" id="KW-0862">Zinc</keyword>
<dbReference type="AlphaFoldDB" id="A0A1Q9CBG8"/>
<evidence type="ECO:0000313" key="9">
    <source>
        <dbReference type="Proteomes" id="UP000186817"/>
    </source>
</evidence>
<dbReference type="GO" id="GO:0003677">
    <property type="term" value="F:DNA binding"/>
    <property type="evidence" value="ECO:0007669"/>
    <property type="project" value="InterPro"/>
</dbReference>
<reference evidence="8 9" key="1">
    <citation type="submission" date="2016-02" db="EMBL/GenBank/DDBJ databases">
        <title>Genome analysis of coral dinoflagellate symbionts highlights evolutionary adaptations to a symbiotic lifestyle.</title>
        <authorList>
            <person name="Aranda M."/>
            <person name="Li Y."/>
            <person name="Liew Y.J."/>
            <person name="Baumgarten S."/>
            <person name="Simakov O."/>
            <person name="Wilson M."/>
            <person name="Piel J."/>
            <person name="Ashoor H."/>
            <person name="Bougouffa S."/>
            <person name="Bajic V.B."/>
            <person name="Ryu T."/>
            <person name="Ravasi T."/>
            <person name="Bayer T."/>
            <person name="Micklem G."/>
            <person name="Kim H."/>
            <person name="Bhak J."/>
            <person name="Lajeunesse T.C."/>
            <person name="Voolstra C.R."/>
        </authorList>
    </citation>
    <scope>NUCLEOTIDE SEQUENCE [LARGE SCALE GENOMIC DNA]</scope>
    <source>
        <strain evidence="8 9">CCMP2467</strain>
    </source>
</reference>